<dbReference type="EMBL" id="BSEJ01000014">
    <property type="protein sequence ID" value="GLJ62593.1"/>
    <property type="molecule type" value="Genomic_DNA"/>
</dbReference>
<reference evidence="4" key="2">
    <citation type="submission" date="2023-01" db="EMBL/GenBank/DDBJ databases">
        <authorList>
            <person name="Sun Q."/>
            <person name="Evtushenko L."/>
        </authorList>
    </citation>
    <scope>NUCLEOTIDE SEQUENCE</scope>
    <source>
        <strain evidence="4">VKM Ac-1020</strain>
    </source>
</reference>
<evidence type="ECO:0000259" key="2">
    <source>
        <dbReference type="Pfam" id="PF04235"/>
    </source>
</evidence>
<dbReference type="Pfam" id="PF04235">
    <property type="entry name" value="DUF418"/>
    <property type="match status" value="1"/>
</dbReference>
<keyword evidence="1" id="KW-0472">Membrane</keyword>
<dbReference type="InterPro" id="IPR012429">
    <property type="entry name" value="HGSNAT_cat"/>
</dbReference>
<feature type="transmembrane region" description="Helical" evidence="1">
    <location>
        <begin position="184"/>
        <end position="204"/>
    </location>
</feature>
<dbReference type="InterPro" id="IPR007349">
    <property type="entry name" value="DUF418"/>
</dbReference>
<proteinExistence type="predicted"/>
<keyword evidence="1" id="KW-0812">Transmembrane</keyword>
<feature type="transmembrane region" description="Helical" evidence="1">
    <location>
        <begin position="123"/>
        <end position="139"/>
    </location>
</feature>
<evidence type="ECO:0000259" key="3">
    <source>
        <dbReference type="Pfam" id="PF07786"/>
    </source>
</evidence>
<feature type="transmembrane region" description="Helical" evidence="1">
    <location>
        <begin position="146"/>
        <end position="164"/>
    </location>
</feature>
<feature type="transmembrane region" description="Helical" evidence="1">
    <location>
        <begin position="288"/>
        <end position="309"/>
    </location>
</feature>
<evidence type="ECO:0000256" key="1">
    <source>
        <dbReference type="SAM" id="Phobius"/>
    </source>
</evidence>
<dbReference type="Pfam" id="PF07786">
    <property type="entry name" value="HGSNAT_cat"/>
    <property type="match status" value="1"/>
</dbReference>
<feature type="transmembrane region" description="Helical" evidence="1">
    <location>
        <begin position="331"/>
        <end position="350"/>
    </location>
</feature>
<feature type="transmembrane region" description="Helical" evidence="1">
    <location>
        <begin position="211"/>
        <end position="230"/>
    </location>
</feature>
<protein>
    <recommendedName>
        <fullName evidence="6">Membrane protein YeiB</fullName>
    </recommendedName>
</protein>
<dbReference type="Proteomes" id="UP001142462">
    <property type="component" value="Unassembled WGS sequence"/>
</dbReference>
<gene>
    <name evidence="4" type="ORF">GCM10017576_27240</name>
</gene>
<keyword evidence="5" id="KW-1185">Reference proteome</keyword>
<feature type="domain" description="DUF418" evidence="2">
    <location>
        <begin position="252"/>
        <end position="356"/>
    </location>
</feature>
<comment type="caution">
    <text evidence="4">The sequence shown here is derived from an EMBL/GenBank/DDBJ whole genome shotgun (WGS) entry which is preliminary data.</text>
</comment>
<feature type="transmembrane region" description="Helical" evidence="1">
    <location>
        <begin position="68"/>
        <end position="88"/>
    </location>
</feature>
<dbReference type="AlphaFoldDB" id="A0A9W6LXU6"/>
<evidence type="ECO:0008006" key="6">
    <source>
        <dbReference type="Google" id="ProtNLM"/>
    </source>
</evidence>
<name>A0A9W6LXU6_9MICO</name>
<sequence>MAAAPGGLTGWIRTRLARLDGSGRAPGIDLARGLAVIGMFAAHLLDTSPFAWGDPAAWIDVVNGRSSILFATLAGVSLALVTGGSTPVDGERMAVARGRIVVRAIAIWVIGLLLVALDTPVLVILPAYGILFLLALPVLRMRPATLLALAAAVALIAPFAVWATDGWAGWESPSGELIAQLTGWHYPFALWFAFVAAGLAIGRLRLGRPRTAFALVLGGAAAAVIGYGVLGRWRSLAEPESVWAHVLDDAAHSSGVAEAVGSGGFAIAVIGVCLLVCRTPLRWLAWPLRAMGSMPLTAYAAQLVAWALLQPEPTVLQFGSDLVAFRATEPFWPLTVATIVGCSLWSLLVGRGPLEAGIAWLARTIVPSSRRGVSLAVG</sequence>
<feature type="transmembrane region" description="Helical" evidence="1">
    <location>
        <begin position="250"/>
        <end position="276"/>
    </location>
</feature>
<evidence type="ECO:0000313" key="4">
    <source>
        <dbReference type="EMBL" id="GLJ62593.1"/>
    </source>
</evidence>
<dbReference type="RefSeq" id="WP_271174284.1">
    <property type="nucleotide sequence ID" value="NZ_BSEJ01000014.1"/>
</dbReference>
<reference evidence="4" key="1">
    <citation type="journal article" date="2014" name="Int. J. Syst. Evol. Microbiol.">
        <title>Complete genome sequence of Corynebacterium casei LMG S-19264T (=DSM 44701T), isolated from a smear-ripened cheese.</title>
        <authorList>
            <consortium name="US DOE Joint Genome Institute (JGI-PGF)"/>
            <person name="Walter F."/>
            <person name="Albersmeier A."/>
            <person name="Kalinowski J."/>
            <person name="Ruckert C."/>
        </authorList>
    </citation>
    <scope>NUCLEOTIDE SEQUENCE</scope>
    <source>
        <strain evidence="4">VKM Ac-1020</strain>
    </source>
</reference>
<organism evidence="4 5">
    <name type="scientific">Microbacterium barkeri</name>
    <dbReference type="NCBI Taxonomy" id="33917"/>
    <lineage>
        <taxon>Bacteria</taxon>
        <taxon>Bacillati</taxon>
        <taxon>Actinomycetota</taxon>
        <taxon>Actinomycetes</taxon>
        <taxon>Micrococcales</taxon>
        <taxon>Microbacteriaceae</taxon>
        <taxon>Microbacterium</taxon>
    </lineage>
</organism>
<keyword evidence="1" id="KW-1133">Transmembrane helix</keyword>
<feature type="transmembrane region" description="Helical" evidence="1">
    <location>
        <begin position="100"/>
        <end position="117"/>
    </location>
</feature>
<accession>A0A9W6LXU6</accession>
<evidence type="ECO:0000313" key="5">
    <source>
        <dbReference type="Proteomes" id="UP001142462"/>
    </source>
</evidence>
<feature type="domain" description="Heparan-alpha-glucosaminide N-acetyltransferase catalytic" evidence="3">
    <location>
        <begin position="24"/>
        <end position="233"/>
    </location>
</feature>